<name>A0A1U7CMD6_9BACT</name>
<proteinExistence type="inferred from homology"/>
<dbReference type="HAMAP" id="MF_00009">
    <property type="entry name" value="Endoribonucl_YbeY"/>
    <property type="match status" value="1"/>
</dbReference>
<dbReference type="SUPFAM" id="SSF55486">
    <property type="entry name" value="Metalloproteases ('zincins'), catalytic domain"/>
    <property type="match status" value="1"/>
</dbReference>
<dbReference type="AlphaFoldDB" id="A0A1U7CMD6"/>
<keyword evidence="6 7" id="KW-0862">Zinc</keyword>
<dbReference type="GO" id="GO:0004521">
    <property type="term" value="F:RNA endonuclease activity"/>
    <property type="evidence" value="ECO:0007669"/>
    <property type="project" value="UniProtKB-UniRule"/>
</dbReference>
<dbReference type="PANTHER" id="PTHR46986:SF1">
    <property type="entry name" value="ENDORIBONUCLEASE YBEY, CHLOROPLASTIC"/>
    <property type="match status" value="1"/>
</dbReference>
<comment type="similarity">
    <text evidence="1 7">Belongs to the endoribonuclease YbeY family.</text>
</comment>
<organism evidence="8 9">
    <name type="scientific">Paludisphaera borealis</name>
    <dbReference type="NCBI Taxonomy" id="1387353"/>
    <lineage>
        <taxon>Bacteria</taxon>
        <taxon>Pseudomonadati</taxon>
        <taxon>Planctomycetota</taxon>
        <taxon>Planctomycetia</taxon>
        <taxon>Isosphaerales</taxon>
        <taxon>Isosphaeraceae</taxon>
        <taxon>Paludisphaera</taxon>
    </lineage>
</organism>
<evidence type="ECO:0000256" key="3">
    <source>
        <dbReference type="ARBA" id="ARBA00022723"/>
    </source>
</evidence>
<evidence type="ECO:0000256" key="5">
    <source>
        <dbReference type="ARBA" id="ARBA00022801"/>
    </source>
</evidence>
<dbReference type="InterPro" id="IPR023091">
    <property type="entry name" value="MetalPrtase_cat_dom_sf_prd"/>
</dbReference>
<dbReference type="PANTHER" id="PTHR46986">
    <property type="entry name" value="ENDORIBONUCLEASE YBEY, CHLOROPLASTIC"/>
    <property type="match status" value="1"/>
</dbReference>
<feature type="binding site" evidence="7">
    <location>
        <position position="118"/>
    </location>
    <ligand>
        <name>Zn(2+)</name>
        <dbReference type="ChEBI" id="CHEBI:29105"/>
        <note>catalytic</note>
    </ligand>
</feature>
<dbReference type="Gene3D" id="3.40.390.30">
    <property type="entry name" value="Metalloproteases ('zincins'), catalytic domain"/>
    <property type="match status" value="1"/>
</dbReference>
<dbReference type="GO" id="GO:0008270">
    <property type="term" value="F:zinc ion binding"/>
    <property type="evidence" value="ECO:0007669"/>
    <property type="project" value="UniProtKB-UniRule"/>
</dbReference>
<dbReference type="NCBIfam" id="TIGR00043">
    <property type="entry name" value="rRNA maturation RNase YbeY"/>
    <property type="match status" value="1"/>
</dbReference>
<gene>
    <name evidence="7 8" type="primary">ybeY</name>
    <name evidence="8" type="ORF">BSF38_01505</name>
</gene>
<feature type="binding site" evidence="7">
    <location>
        <position position="114"/>
    </location>
    <ligand>
        <name>Zn(2+)</name>
        <dbReference type="ChEBI" id="CHEBI:29105"/>
        <note>catalytic</note>
    </ligand>
</feature>
<comment type="subcellular location">
    <subcellularLocation>
        <location evidence="7">Cytoplasm</location>
    </subcellularLocation>
</comment>
<dbReference type="EMBL" id="CP019082">
    <property type="protein sequence ID" value="APW60043.1"/>
    <property type="molecule type" value="Genomic_DNA"/>
</dbReference>
<sequence>MENPPRGFLVEVSDTQNHVPVDSDVLRRLVESVLLAEGVDAATISVALVDDAAIHRVNRDYLAHDCPTDVVSFVLSDDDEPLAGELVVSTETAARVASEIGAEPWNELALYVVHGLLHLCGYDDLDDGSAAVMRAGEDAALSREGLINPFRLRRPTSA</sequence>
<keyword evidence="7" id="KW-0690">Ribosome biogenesis</keyword>
<keyword evidence="7" id="KW-0698">rRNA processing</keyword>
<evidence type="ECO:0000256" key="2">
    <source>
        <dbReference type="ARBA" id="ARBA00022722"/>
    </source>
</evidence>
<keyword evidence="2 7" id="KW-0540">Nuclease</keyword>
<evidence type="ECO:0000256" key="6">
    <source>
        <dbReference type="ARBA" id="ARBA00022833"/>
    </source>
</evidence>
<keyword evidence="3 7" id="KW-0479">Metal-binding</keyword>
<dbReference type="GO" id="GO:0005737">
    <property type="term" value="C:cytoplasm"/>
    <property type="evidence" value="ECO:0007669"/>
    <property type="project" value="UniProtKB-SubCell"/>
</dbReference>
<dbReference type="GO" id="GO:0006364">
    <property type="term" value="P:rRNA processing"/>
    <property type="evidence" value="ECO:0007669"/>
    <property type="project" value="UniProtKB-UniRule"/>
</dbReference>
<comment type="function">
    <text evidence="7">Single strand-specific metallo-endoribonuclease involved in late-stage 70S ribosome quality control and in maturation of the 3' terminus of the 16S rRNA.</text>
</comment>
<dbReference type="EC" id="3.1.-.-" evidence="7"/>
<keyword evidence="4 7" id="KW-0255">Endonuclease</keyword>
<dbReference type="GO" id="GO:0004222">
    <property type="term" value="F:metalloendopeptidase activity"/>
    <property type="evidence" value="ECO:0007669"/>
    <property type="project" value="InterPro"/>
</dbReference>
<dbReference type="Pfam" id="PF02130">
    <property type="entry name" value="YbeY"/>
    <property type="match status" value="1"/>
</dbReference>
<reference evidence="9" key="1">
    <citation type="submission" date="2016-12" db="EMBL/GenBank/DDBJ databases">
        <title>Comparative genomics of four Isosphaeraceae planctomycetes: a common pool of plasmids and glycoside hydrolase genes.</title>
        <authorList>
            <person name="Ivanova A."/>
        </authorList>
    </citation>
    <scope>NUCLEOTIDE SEQUENCE [LARGE SCALE GENOMIC DNA]</scope>
    <source>
        <strain evidence="9">PX4</strain>
    </source>
</reference>
<accession>A0A1U7CMD6</accession>
<evidence type="ECO:0000313" key="9">
    <source>
        <dbReference type="Proteomes" id="UP000186309"/>
    </source>
</evidence>
<feature type="binding site" evidence="7">
    <location>
        <position position="124"/>
    </location>
    <ligand>
        <name>Zn(2+)</name>
        <dbReference type="ChEBI" id="CHEBI:29105"/>
        <note>catalytic</note>
    </ligand>
</feature>
<evidence type="ECO:0000313" key="8">
    <source>
        <dbReference type="EMBL" id="APW60043.1"/>
    </source>
</evidence>
<comment type="cofactor">
    <cofactor evidence="7">
        <name>Zn(2+)</name>
        <dbReference type="ChEBI" id="CHEBI:29105"/>
    </cofactor>
    <text evidence="7">Binds 1 zinc ion.</text>
</comment>
<keyword evidence="9" id="KW-1185">Reference proteome</keyword>
<dbReference type="Proteomes" id="UP000186309">
    <property type="component" value="Chromosome"/>
</dbReference>
<dbReference type="KEGG" id="pbor:BSF38_01505"/>
<evidence type="ECO:0000256" key="7">
    <source>
        <dbReference type="HAMAP-Rule" id="MF_00009"/>
    </source>
</evidence>
<evidence type="ECO:0000256" key="4">
    <source>
        <dbReference type="ARBA" id="ARBA00022759"/>
    </source>
</evidence>
<dbReference type="InterPro" id="IPR002036">
    <property type="entry name" value="YbeY"/>
</dbReference>
<dbReference type="STRING" id="1387353.BSF38_01505"/>
<protein>
    <recommendedName>
        <fullName evidence="7">Endoribonuclease YbeY</fullName>
        <ecNumber evidence="7">3.1.-.-</ecNumber>
    </recommendedName>
</protein>
<evidence type="ECO:0000256" key="1">
    <source>
        <dbReference type="ARBA" id="ARBA00010875"/>
    </source>
</evidence>
<keyword evidence="5 7" id="KW-0378">Hydrolase</keyword>
<keyword evidence="7" id="KW-0963">Cytoplasm</keyword>